<accession>D9XDD6</accession>
<evidence type="ECO:0000313" key="2">
    <source>
        <dbReference type="Proteomes" id="UP000004184"/>
    </source>
</evidence>
<dbReference type="Proteomes" id="UP000004184">
    <property type="component" value="Unassembled WGS sequence"/>
</dbReference>
<organism evidence="1 2">
    <name type="scientific">Streptomyces viridochromogenes (strain DSM 40736 / JCM 4977 / BCRC 1201 / Tue 494)</name>
    <dbReference type="NCBI Taxonomy" id="591159"/>
    <lineage>
        <taxon>Bacteria</taxon>
        <taxon>Bacillati</taxon>
        <taxon>Actinomycetota</taxon>
        <taxon>Actinomycetes</taxon>
        <taxon>Kitasatosporales</taxon>
        <taxon>Streptomycetaceae</taxon>
        <taxon>Streptomyces</taxon>
    </lineage>
</organism>
<dbReference type="eggNOG" id="COG1064">
    <property type="taxonomic scope" value="Bacteria"/>
</dbReference>
<dbReference type="Gene3D" id="3.90.180.10">
    <property type="entry name" value="Medium-chain alcohol dehydrogenases, catalytic domain"/>
    <property type="match status" value="1"/>
</dbReference>
<dbReference type="EMBL" id="GG657757">
    <property type="protein sequence ID" value="EFL36783.1"/>
    <property type="molecule type" value="Genomic_DNA"/>
</dbReference>
<reference evidence="2" key="1">
    <citation type="submission" date="2009-02" db="EMBL/GenBank/DDBJ databases">
        <title>Annotation of Streptomyces viridochromogenes strain DSM 40736.</title>
        <authorList>
            <consortium name="The Broad Institute Genome Sequencing Platform"/>
            <consortium name="Broad Institute Microbial Sequencing Center"/>
            <person name="Fischbach M."/>
            <person name="Godfrey P."/>
            <person name="Ward D."/>
            <person name="Young S."/>
            <person name="Zeng Q."/>
            <person name="Koehrsen M."/>
            <person name="Alvarado L."/>
            <person name="Berlin A.M."/>
            <person name="Bochicchio J."/>
            <person name="Borenstein D."/>
            <person name="Chapman S.B."/>
            <person name="Chen Z."/>
            <person name="Engels R."/>
            <person name="Freedman E."/>
            <person name="Gellesch M."/>
            <person name="Goldberg J."/>
            <person name="Griggs A."/>
            <person name="Gujja S."/>
            <person name="Heilman E.R."/>
            <person name="Heiman D.I."/>
            <person name="Hepburn T.A."/>
            <person name="Howarth C."/>
            <person name="Jen D."/>
            <person name="Larson L."/>
            <person name="Lewis B."/>
            <person name="Mehta T."/>
            <person name="Park D."/>
            <person name="Pearson M."/>
            <person name="Richards J."/>
            <person name="Roberts A."/>
            <person name="Saif S."/>
            <person name="Shea T.D."/>
            <person name="Shenoy N."/>
            <person name="Sisk P."/>
            <person name="Stolte C."/>
            <person name="Sykes S.N."/>
            <person name="Thomson T."/>
            <person name="Walk T."/>
            <person name="White J."/>
            <person name="Yandava C."/>
            <person name="Straight P."/>
            <person name="Clardy J."/>
            <person name="Hung D."/>
            <person name="Kolter R."/>
            <person name="Mekalanos J."/>
            <person name="Walker S."/>
            <person name="Walsh C.T."/>
            <person name="Wieland-Brown L.C."/>
            <person name="Haas B."/>
            <person name="Nusbaum C."/>
            <person name="Birren B."/>
        </authorList>
    </citation>
    <scope>NUCLEOTIDE SEQUENCE [LARGE SCALE GENOMIC DNA]</scope>
    <source>
        <strain evidence="2">DSM 40736 / JCM 4977 / BCRC 1201 / Tue 494</strain>
    </source>
</reference>
<protein>
    <submittedName>
        <fullName evidence="1">Predicted protein</fullName>
    </submittedName>
</protein>
<dbReference type="AlphaFoldDB" id="D9XDD6"/>
<name>D9XDD6_STRVT</name>
<sequence>MEQPGGLAPTACITLRYVIGYGGHLHVPTIDVISTEINFIGNLVGSYNDLSELMVLAARGNVALHTQRYPLASFRQALDDLDAGAVRGRAILIP</sequence>
<gene>
    <name evidence="1" type="ORF">SSQG_07301</name>
</gene>
<evidence type="ECO:0000313" key="1">
    <source>
        <dbReference type="EMBL" id="EFL36783.1"/>
    </source>
</evidence>
<dbReference type="STRING" id="591159.SSQG_07301"/>
<keyword evidence="2" id="KW-1185">Reference proteome</keyword>
<dbReference type="Gene3D" id="3.40.50.720">
    <property type="entry name" value="NAD(P)-binding Rossmann-like Domain"/>
    <property type="match status" value="1"/>
</dbReference>
<proteinExistence type="predicted"/>
<dbReference type="HOGENOM" id="CLU_2385004_0_0_11"/>